<organism evidence="1 2">
    <name type="scientific">Microthlaspi erraticum</name>
    <dbReference type="NCBI Taxonomy" id="1685480"/>
    <lineage>
        <taxon>Eukaryota</taxon>
        <taxon>Viridiplantae</taxon>
        <taxon>Streptophyta</taxon>
        <taxon>Embryophyta</taxon>
        <taxon>Tracheophyta</taxon>
        <taxon>Spermatophyta</taxon>
        <taxon>Magnoliopsida</taxon>
        <taxon>eudicotyledons</taxon>
        <taxon>Gunneridae</taxon>
        <taxon>Pentapetalae</taxon>
        <taxon>rosids</taxon>
        <taxon>malvids</taxon>
        <taxon>Brassicales</taxon>
        <taxon>Brassicaceae</taxon>
        <taxon>Coluteocarpeae</taxon>
        <taxon>Microthlaspi</taxon>
    </lineage>
</organism>
<dbReference type="AlphaFoldDB" id="A0A6D2J7M7"/>
<reference evidence="1" key="1">
    <citation type="submission" date="2020-01" db="EMBL/GenBank/DDBJ databases">
        <authorList>
            <person name="Mishra B."/>
        </authorList>
    </citation>
    <scope>NUCLEOTIDE SEQUENCE [LARGE SCALE GENOMIC DNA]</scope>
</reference>
<keyword evidence="2" id="KW-1185">Reference proteome</keyword>
<name>A0A6D2J7M7_9BRAS</name>
<comment type="caution">
    <text evidence="1">The sequence shown here is derived from an EMBL/GenBank/DDBJ whole genome shotgun (WGS) entry which is preliminary data.</text>
</comment>
<accession>A0A6D2J7M7</accession>
<evidence type="ECO:0000313" key="1">
    <source>
        <dbReference type="EMBL" id="CAA7035601.1"/>
    </source>
</evidence>
<sequence>MLGNEETESEGKMDREEEKLTCGELRFLRAKENAMIPGNGVRREASTDLTEEEEATKEEIRKRLNGVINLELISMASLYFHEFSTFTPGI</sequence>
<protein>
    <submittedName>
        <fullName evidence="1">Uncharacterized protein</fullName>
    </submittedName>
</protein>
<dbReference type="EMBL" id="CACVBM020001160">
    <property type="protein sequence ID" value="CAA7035601.1"/>
    <property type="molecule type" value="Genomic_DNA"/>
</dbReference>
<gene>
    <name evidence="1" type="ORF">MERR_LOCUS22836</name>
</gene>
<proteinExistence type="predicted"/>
<evidence type="ECO:0000313" key="2">
    <source>
        <dbReference type="Proteomes" id="UP000467841"/>
    </source>
</evidence>
<dbReference type="Proteomes" id="UP000467841">
    <property type="component" value="Unassembled WGS sequence"/>
</dbReference>